<dbReference type="Proteomes" id="UP001244443">
    <property type="component" value="Chromosome"/>
</dbReference>
<keyword evidence="2" id="KW-1185">Reference proteome</keyword>
<sequence>MIYDLSLLLLAYTRNKEAFDFLVKEIQNDATNCSAANPSSNKKISCAYRIMEAVAPAIQNFPIPTDDFGSLMVENYETALTELRAWFNENSNYQIIQDTY</sequence>
<protein>
    <submittedName>
        <fullName evidence="1">Uncharacterized protein</fullName>
    </submittedName>
</protein>
<dbReference type="AlphaFoldDB" id="A0AA49GGQ8"/>
<evidence type="ECO:0000313" key="2">
    <source>
        <dbReference type="Proteomes" id="UP001244443"/>
    </source>
</evidence>
<proteinExistence type="predicted"/>
<reference evidence="1" key="1">
    <citation type="submission" date="2023-08" db="EMBL/GenBank/DDBJ databases">
        <title>Comparative genomics and taxonomic characterization of three novel marine species of genus Marivirga.</title>
        <authorList>
            <person name="Muhammad N."/>
            <person name="Kim S.-G."/>
        </authorList>
    </citation>
    <scope>NUCLEOTIDE SEQUENCE [LARGE SCALE GENOMIC DNA]</scope>
    <source>
        <strain evidence="1">ABR2-2</strain>
    </source>
</reference>
<accession>A0AA49GGQ8</accession>
<evidence type="ECO:0000313" key="1">
    <source>
        <dbReference type="EMBL" id="WKK85775.1"/>
    </source>
</evidence>
<dbReference type="EMBL" id="CP129970">
    <property type="protein sequence ID" value="WKK85775.1"/>
    <property type="molecule type" value="Genomic_DNA"/>
</dbReference>
<dbReference type="RefSeq" id="WP_302102148.1">
    <property type="nucleotide sequence ID" value="NZ_CP129970.2"/>
</dbReference>
<organism evidence="1 2">
    <name type="scientific">Marivirga arenosa</name>
    <dbReference type="NCBI Taxonomy" id="3059076"/>
    <lineage>
        <taxon>Bacteria</taxon>
        <taxon>Pseudomonadati</taxon>
        <taxon>Bacteroidota</taxon>
        <taxon>Cytophagia</taxon>
        <taxon>Cytophagales</taxon>
        <taxon>Marivirgaceae</taxon>
        <taxon>Marivirga</taxon>
    </lineage>
</organism>
<name>A0AA49GGQ8_9BACT</name>
<gene>
    <name evidence="1" type="ORF">QYS48_01405</name>
</gene>